<evidence type="ECO:0000256" key="1">
    <source>
        <dbReference type="SAM" id="Coils"/>
    </source>
</evidence>
<sequence length="234" mass="27539">MSNTFNLNNFNDLMNQANQLLTCGPSCMQQQKSQQLEQNYLDAETNMVNAPQKLFSAKKAYITYTQGETGYNDYMDKDLQEKADAIASAYQTKFNTDVSVAKNQINTYDGLVINFNNVVDLYKKYKRENNELEKKLKARSSDTLTNDRKTYYEDQGISRLKTYYYFLLFVYAFIVLVFLLAIFLVKTNVKITTRIFILFLLIIYPFVCIWVFHLLYKLFNYIKSYDPKNVYVKL</sequence>
<evidence type="ECO:0000313" key="3">
    <source>
        <dbReference type="EMBL" id="QHU04148.1"/>
    </source>
</evidence>
<feature type="transmembrane region" description="Helical" evidence="2">
    <location>
        <begin position="163"/>
        <end position="184"/>
    </location>
</feature>
<dbReference type="AlphaFoldDB" id="A0A6C0JK27"/>
<proteinExistence type="predicted"/>
<keyword evidence="2" id="KW-0812">Transmembrane</keyword>
<feature type="transmembrane region" description="Helical" evidence="2">
    <location>
        <begin position="196"/>
        <end position="216"/>
    </location>
</feature>
<name>A0A6C0JK27_9ZZZZ</name>
<reference evidence="3" key="1">
    <citation type="journal article" date="2020" name="Nature">
        <title>Giant virus diversity and host interactions through global metagenomics.</title>
        <authorList>
            <person name="Schulz F."/>
            <person name="Roux S."/>
            <person name="Paez-Espino D."/>
            <person name="Jungbluth S."/>
            <person name="Walsh D.A."/>
            <person name="Denef V.J."/>
            <person name="McMahon K.D."/>
            <person name="Konstantinidis K.T."/>
            <person name="Eloe-Fadrosh E.A."/>
            <person name="Kyrpides N.C."/>
            <person name="Woyke T."/>
        </authorList>
    </citation>
    <scope>NUCLEOTIDE SEQUENCE</scope>
    <source>
        <strain evidence="3">GVMAG-M-3300027708-39</strain>
    </source>
</reference>
<keyword evidence="1" id="KW-0175">Coiled coil</keyword>
<organism evidence="3">
    <name type="scientific">viral metagenome</name>
    <dbReference type="NCBI Taxonomy" id="1070528"/>
    <lineage>
        <taxon>unclassified sequences</taxon>
        <taxon>metagenomes</taxon>
        <taxon>organismal metagenomes</taxon>
    </lineage>
</organism>
<accession>A0A6C0JK27</accession>
<evidence type="ECO:0000256" key="2">
    <source>
        <dbReference type="SAM" id="Phobius"/>
    </source>
</evidence>
<keyword evidence="2" id="KW-1133">Transmembrane helix</keyword>
<protein>
    <submittedName>
        <fullName evidence="3">Uncharacterized protein</fullName>
    </submittedName>
</protein>
<keyword evidence="2" id="KW-0472">Membrane</keyword>
<feature type="coiled-coil region" evidence="1">
    <location>
        <begin position="115"/>
        <end position="142"/>
    </location>
</feature>
<dbReference type="EMBL" id="MN740394">
    <property type="protein sequence ID" value="QHU04148.1"/>
    <property type="molecule type" value="Genomic_DNA"/>
</dbReference>